<accession>A0A290Q6V8</accession>
<dbReference type="Proteomes" id="UP000217265">
    <property type="component" value="Chromosome"/>
</dbReference>
<dbReference type="Gene3D" id="3.40.50.880">
    <property type="match status" value="1"/>
</dbReference>
<evidence type="ECO:0000313" key="3">
    <source>
        <dbReference type="EMBL" id="ATC64007.1"/>
    </source>
</evidence>
<evidence type="ECO:0000256" key="1">
    <source>
        <dbReference type="ARBA" id="ARBA00008542"/>
    </source>
</evidence>
<proteinExistence type="inferred from homology"/>
<name>A0A290Q6V8_9BACT</name>
<dbReference type="PANTHER" id="PTHR42733:SF12">
    <property type="entry name" value="PROTEINASE"/>
    <property type="match status" value="1"/>
</dbReference>
<organism evidence="3 4">
    <name type="scientific">Nibricoccus aquaticus</name>
    <dbReference type="NCBI Taxonomy" id="2576891"/>
    <lineage>
        <taxon>Bacteria</taxon>
        <taxon>Pseudomonadati</taxon>
        <taxon>Verrucomicrobiota</taxon>
        <taxon>Opitutia</taxon>
        <taxon>Opitutales</taxon>
        <taxon>Opitutaceae</taxon>
        <taxon>Nibricoccus</taxon>
    </lineage>
</organism>
<dbReference type="KEGG" id="vbh:CMV30_08630"/>
<dbReference type="InterPro" id="IPR002818">
    <property type="entry name" value="DJ-1/PfpI"/>
</dbReference>
<feature type="domain" description="DJ-1/PfpI" evidence="2">
    <location>
        <begin position="10"/>
        <end position="180"/>
    </location>
</feature>
<dbReference type="GO" id="GO:0008233">
    <property type="term" value="F:peptidase activity"/>
    <property type="evidence" value="ECO:0007669"/>
    <property type="project" value="UniProtKB-KW"/>
</dbReference>
<comment type="similarity">
    <text evidence="1">Belongs to the peptidase C56 family.</text>
</comment>
<keyword evidence="3" id="KW-0378">Hydrolase</keyword>
<dbReference type="PROSITE" id="PS51276">
    <property type="entry name" value="PEPTIDASE_C56_PFPI"/>
    <property type="match status" value="1"/>
</dbReference>
<protein>
    <submittedName>
        <fullName evidence="3">Protease</fullName>
    </submittedName>
</protein>
<dbReference type="PANTHER" id="PTHR42733">
    <property type="entry name" value="DJ-1 PROTEIN"/>
    <property type="match status" value="1"/>
</dbReference>
<keyword evidence="4" id="KW-1185">Reference proteome</keyword>
<dbReference type="RefSeq" id="WP_096055639.1">
    <property type="nucleotide sequence ID" value="NZ_CP023344.1"/>
</dbReference>
<dbReference type="GO" id="GO:0006508">
    <property type="term" value="P:proteolysis"/>
    <property type="evidence" value="ECO:0007669"/>
    <property type="project" value="UniProtKB-KW"/>
</dbReference>
<dbReference type="InterPro" id="IPR006286">
    <property type="entry name" value="C56_PfpI-like"/>
</dbReference>
<gene>
    <name evidence="3" type="ORF">CMV30_08630</name>
</gene>
<evidence type="ECO:0000313" key="4">
    <source>
        <dbReference type="Proteomes" id="UP000217265"/>
    </source>
</evidence>
<dbReference type="InterPro" id="IPR029062">
    <property type="entry name" value="Class_I_gatase-like"/>
</dbReference>
<dbReference type="CDD" id="cd03134">
    <property type="entry name" value="GATase1_PfpI_like"/>
    <property type="match status" value="1"/>
</dbReference>
<dbReference type="OrthoDB" id="9792284at2"/>
<dbReference type="NCBIfam" id="TIGR01382">
    <property type="entry name" value="PfpI"/>
    <property type="match status" value="1"/>
</dbReference>
<sequence>MSQSQNLQGKKVAILVADGFEQSEFEKPRLALLEAGADVTVVSPVEDQVTAWDGNANDFGDAFDVDLPLDEAKPENFHALLLPGGVKNPDTLRGIPKAVKFVRAFFDAGKPVGAICHGPWLLIEADVVRGRRVTSYHTIQTDLKNAGALWSDEAVVCDQGLVTSRQPDDIPDFNAKLIEEIAEGIHAGQHS</sequence>
<dbReference type="Pfam" id="PF01965">
    <property type="entry name" value="DJ-1_PfpI"/>
    <property type="match status" value="1"/>
</dbReference>
<keyword evidence="3" id="KW-0645">Protease</keyword>
<dbReference type="SUPFAM" id="SSF52317">
    <property type="entry name" value="Class I glutamine amidotransferase-like"/>
    <property type="match status" value="1"/>
</dbReference>
<reference evidence="3 4" key="1">
    <citation type="submission" date="2017-09" db="EMBL/GenBank/DDBJ databases">
        <title>Complete genome sequence of Verrucomicrobial strain HZ-65, isolated from freshwater.</title>
        <authorList>
            <person name="Choi A."/>
        </authorList>
    </citation>
    <scope>NUCLEOTIDE SEQUENCE [LARGE SCALE GENOMIC DNA]</scope>
    <source>
        <strain evidence="3 4">HZ-65</strain>
    </source>
</reference>
<dbReference type="EMBL" id="CP023344">
    <property type="protein sequence ID" value="ATC64007.1"/>
    <property type="molecule type" value="Genomic_DNA"/>
</dbReference>
<evidence type="ECO:0000259" key="2">
    <source>
        <dbReference type="Pfam" id="PF01965"/>
    </source>
</evidence>
<dbReference type="AlphaFoldDB" id="A0A290Q6V8"/>